<dbReference type="KEGG" id="luo:HHL09_05285"/>
<dbReference type="AlphaFoldDB" id="A0A858RFZ3"/>
<dbReference type="EMBL" id="CP051774">
    <property type="protein sequence ID" value="QJE95210.1"/>
    <property type="molecule type" value="Genomic_DNA"/>
</dbReference>
<dbReference type="RefSeq" id="WP_169453431.1">
    <property type="nucleotide sequence ID" value="NZ_CP051774.1"/>
</dbReference>
<name>A0A858RFZ3_9BACT</name>
<organism evidence="1 2">
    <name type="scientific">Luteolibacter luteus</name>
    <dbReference type="NCBI Taxonomy" id="2728835"/>
    <lineage>
        <taxon>Bacteria</taxon>
        <taxon>Pseudomonadati</taxon>
        <taxon>Verrucomicrobiota</taxon>
        <taxon>Verrucomicrobiia</taxon>
        <taxon>Verrucomicrobiales</taxon>
        <taxon>Verrucomicrobiaceae</taxon>
        <taxon>Luteolibacter</taxon>
    </lineage>
</organism>
<evidence type="ECO:0000313" key="2">
    <source>
        <dbReference type="Proteomes" id="UP000501812"/>
    </source>
</evidence>
<evidence type="ECO:0000313" key="1">
    <source>
        <dbReference type="EMBL" id="QJE95210.1"/>
    </source>
</evidence>
<dbReference type="Proteomes" id="UP000501812">
    <property type="component" value="Chromosome"/>
</dbReference>
<sequence>MKGNCTKLERYNGVTWDRVASRVSMSGPSLSRETVEEDLTIDCAPGGGNDFKKKSPGTKEIGDISVEIKWNPVYPAGVHQVLRATGAGVITVGGNALVTITAAGMTGSPLGLNVPVTPGAPAAWIEQIRSYLRNHAGAANVRAIWDVQGDGVFLELKKKDPAANDLTANIAIATGTATGITAAPASVIIIAGVAGNENDENHHLFIDDFESETATFWRIVHPNDLGTGVMVHATVKEIGEPEYTPNETVKRTIGIEPTGEYYKEGNQIAAEVLPAGIAAPEDYYGHH</sequence>
<accession>A0A858RFZ3</accession>
<keyword evidence="2" id="KW-1185">Reference proteome</keyword>
<proteinExistence type="predicted"/>
<dbReference type="Gene3D" id="4.10.410.40">
    <property type="match status" value="1"/>
</dbReference>
<protein>
    <submittedName>
        <fullName evidence="1">Uncharacterized protein</fullName>
    </submittedName>
</protein>
<reference evidence="1 2" key="1">
    <citation type="submission" date="2020-04" db="EMBL/GenBank/DDBJ databases">
        <title>Luteolibacter sp. G-1-1-1 isolated from soil.</title>
        <authorList>
            <person name="Dahal R.H."/>
        </authorList>
    </citation>
    <scope>NUCLEOTIDE SEQUENCE [LARGE SCALE GENOMIC DNA]</scope>
    <source>
        <strain evidence="1 2">G-1-1-1</strain>
    </source>
</reference>
<gene>
    <name evidence="1" type="ORF">HHL09_05285</name>
</gene>